<dbReference type="InterPro" id="IPR035897">
    <property type="entry name" value="Toll_tir_struct_dom_sf"/>
</dbReference>
<feature type="domain" description="TIR" evidence="1">
    <location>
        <begin position="2"/>
        <end position="140"/>
    </location>
</feature>
<dbReference type="GO" id="GO:0007165">
    <property type="term" value="P:signal transduction"/>
    <property type="evidence" value="ECO:0007669"/>
    <property type="project" value="InterPro"/>
</dbReference>
<evidence type="ECO:0000313" key="3">
    <source>
        <dbReference type="Proteomes" id="UP000186040"/>
    </source>
</evidence>
<name>A0A1Q9LN63_9PSEU</name>
<proteinExistence type="predicted"/>
<evidence type="ECO:0000259" key="1">
    <source>
        <dbReference type="PROSITE" id="PS50104"/>
    </source>
</evidence>
<gene>
    <name evidence="2" type="ORF">BJP25_14170</name>
</gene>
<accession>A0A1Q9LN63</accession>
<evidence type="ECO:0000313" key="2">
    <source>
        <dbReference type="EMBL" id="OLR93451.1"/>
    </source>
</evidence>
<dbReference type="RefSeq" id="WP_075974346.1">
    <property type="nucleotide sequence ID" value="NZ_MKQR01000009.1"/>
</dbReference>
<protein>
    <recommendedName>
        <fullName evidence="1">TIR domain-containing protein</fullName>
    </recommendedName>
</protein>
<dbReference type="AlphaFoldDB" id="A0A1Q9LN63"/>
<sequence>MSGTIAFWSYSRHDDEAEGGRISRLARDLGAELTMTSGVPTEVWLDLDHLDWGAPWHEEVGEALRAVAYFIPVLTPRFFQRVECRRELNVFTRGGRQDGRVVLPLLYLDYPSARSSAPDPAVALVNRYQFRDWRELRFESPESGVYRRGVHAVARALVDSPALDPALCDNGETVEVLTANVLRGVLDVSAHLHTAHAAIRSAGGNSTALVTELGDTPTELVHTAHVLNGDVYALRAALTRSQEHQALARELGKPLHEVFRRHADLAESLEKMGTRLPGAQHALEAVRLGVLLAADCHHTAAHWSRGS</sequence>
<comment type="caution">
    <text evidence="2">The sequence shown here is derived from an EMBL/GenBank/DDBJ whole genome shotgun (WGS) entry which is preliminary data.</text>
</comment>
<dbReference type="EMBL" id="MKQR01000009">
    <property type="protein sequence ID" value="OLR93451.1"/>
    <property type="molecule type" value="Genomic_DNA"/>
</dbReference>
<dbReference type="InterPro" id="IPR000157">
    <property type="entry name" value="TIR_dom"/>
</dbReference>
<reference evidence="2 3" key="1">
    <citation type="submission" date="2016-10" db="EMBL/GenBank/DDBJ databases">
        <title>The Draft Genome Sequence of Actinokineospora bangkokensis 44EHWT reveals the biosynthetic pathway of antifungal compounds Thailandins with unusual extender unit butylmalonyl-CoA.</title>
        <authorList>
            <person name="Greule A."/>
            <person name="Intra B."/>
            <person name="Flemming S."/>
            <person name="Rommel M.G."/>
            <person name="Panbangred W."/>
            <person name="Bechthold A."/>
        </authorList>
    </citation>
    <scope>NUCLEOTIDE SEQUENCE [LARGE SCALE GENOMIC DNA]</scope>
    <source>
        <strain evidence="2 3">44EHW</strain>
    </source>
</reference>
<dbReference type="OrthoDB" id="9147462at2"/>
<dbReference type="STRING" id="1193682.BJP25_14170"/>
<dbReference type="Pfam" id="PF13676">
    <property type="entry name" value="TIR_2"/>
    <property type="match status" value="1"/>
</dbReference>
<keyword evidence="3" id="KW-1185">Reference proteome</keyword>
<dbReference type="PROSITE" id="PS50104">
    <property type="entry name" value="TIR"/>
    <property type="match status" value="1"/>
</dbReference>
<dbReference type="Gene3D" id="3.40.50.10140">
    <property type="entry name" value="Toll/interleukin-1 receptor homology (TIR) domain"/>
    <property type="match status" value="1"/>
</dbReference>
<organism evidence="2 3">
    <name type="scientific">Actinokineospora bangkokensis</name>
    <dbReference type="NCBI Taxonomy" id="1193682"/>
    <lineage>
        <taxon>Bacteria</taxon>
        <taxon>Bacillati</taxon>
        <taxon>Actinomycetota</taxon>
        <taxon>Actinomycetes</taxon>
        <taxon>Pseudonocardiales</taxon>
        <taxon>Pseudonocardiaceae</taxon>
        <taxon>Actinokineospora</taxon>
    </lineage>
</organism>
<dbReference type="SUPFAM" id="SSF52200">
    <property type="entry name" value="Toll/Interleukin receptor TIR domain"/>
    <property type="match status" value="1"/>
</dbReference>
<dbReference type="Proteomes" id="UP000186040">
    <property type="component" value="Unassembled WGS sequence"/>
</dbReference>